<proteinExistence type="predicted"/>
<organism evidence="1 2">
    <name type="scientific">Phanerochaete sordida</name>
    <dbReference type="NCBI Taxonomy" id="48140"/>
    <lineage>
        <taxon>Eukaryota</taxon>
        <taxon>Fungi</taxon>
        <taxon>Dikarya</taxon>
        <taxon>Basidiomycota</taxon>
        <taxon>Agaricomycotina</taxon>
        <taxon>Agaricomycetes</taxon>
        <taxon>Polyporales</taxon>
        <taxon>Phanerochaetaceae</taxon>
        <taxon>Phanerochaete</taxon>
    </lineage>
</organism>
<evidence type="ECO:0000313" key="1">
    <source>
        <dbReference type="EMBL" id="GJE92118.1"/>
    </source>
</evidence>
<reference evidence="1 2" key="1">
    <citation type="submission" date="2021-08" db="EMBL/GenBank/DDBJ databases">
        <title>Draft Genome Sequence of Phanerochaete sordida strain YK-624.</title>
        <authorList>
            <person name="Mori T."/>
            <person name="Dohra H."/>
            <person name="Suzuki T."/>
            <person name="Kawagishi H."/>
            <person name="Hirai H."/>
        </authorList>
    </citation>
    <scope>NUCLEOTIDE SEQUENCE [LARGE SCALE GENOMIC DNA]</scope>
    <source>
        <strain evidence="1 2">YK-624</strain>
    </source>
</reference>
<evidence type="ECO:0000313" key="2">
    <source>
        <dbReference type="Proteomes" id="UP000703269"/>
    </source>
</evidence>
<gene>
    <name evidence="1" type="ORF">PsYK624_082710</name>
</gene>
<accession>A0A9P3G9Z3</accession>
<keyword evidence="2" id="KW-1185">Reference proteome</keyword>
<name>A0A9P3G9Z3_9APHY</name>
<dbReference type="AlphaFoldDB" id="A0A9P3G9Z3"/>
<dbReference type="EMBL" id="BPQB01000024">
    <property type="protein sequence ID" value="GJE92118.1"/>
    <property type="molecule type" value="Genomic_DNA"/>
</dbReference>
<sequence length="102" mass="11610">MRYARMQLARARNDLPADFHSIESFDAAEMCFKLTSLTTPHGTSWPRPGQLSRLDVLENDPIGVLVKKLHCRAPLPGVADVRYHDLSRQQSMAAHLRKKLCR</sequence>
<dbReference type="Proteomes" id="UP000703269">
    <property type="component" value="Unassembled WGS sequence"/>
</dbReference>
<protein>
    <submittedName>
        <fullName evidence="1">Uncharacterized protein</fullName>
    </submittedName>
</protein>
<comment type="caution">
    <text evidence="1">The sequence shown here is derived from an EMBL/GenBank/DDBJ whole genome shotgun (WGS) entry which is preliminary data.</text>
</comment>